<organism evidence="6">
    <name type="scientific">Archaeoglobus fulgidus</name>
    <dbReference type="NCBI Taxonomy" id="2234"/>
    <lineage>
        <taxon>Archaea</taxon>
        <taxon>Methanobacteriati</taxon>
        <taxon>Methanobacteriota</taxon>
        <taxon>Archaeoglobi</taxon>
        <taxon>Archaeoglobales</taxon>
        <taxon>Archaeoglobaceae</taxon>
        <taxon>Archaeoglobus</taxon>
    </lineage>
</organism>
<dbReference type="GO" id="GO:1990904">
    <property type="term" value="C:ribonucleoprotein complex"/>
    <property type="evidence" value="ECO:0007669"/>
    <property type="project" value="UniProtKB-KW"/>
</dbReference>
<keyword evidence="3 4" id="KW-0687">Ribonucleoprotein</keyword>
<gene>
    <name evidence="6" type="primary">rpmC</name>
    <name evidence="4" type="synonym">rpl29</name>
    <name evidence="6" type="ORF">ENR21_02295</name>
    <name evidence="5" type="ORF">ENW66_09430</name>
</gene>
<reference evidence="6" key="1">
    <citation type="journal article" date="2020" name="mSystems">
        <title>Genome- and Community-Level Interaction Insights into Carbon Utilization and Element Cycling Functions of Hydrothermarchaeota in Hydrothermal Sediment.</title>
        <authorList>
            <person name="Zhou Z."/>
            <person name="Liu Y."/>
            <person name="Xu W."/>
            <person name="Pan J."/>
            <person name="Luo Z.H."/>
            <person name="Li M."/>
        </authorList>
    </citation>
    <scope>NUCLEOTIDE SEQUENCE [LARGE SCALE GENOMIC DNA]</scope>
    <source>
        <strain evidence="6">SpSt-38</strain>
        <strain evidence="5">SpSt-87</strain>
    </source>
</reference>
<dbReference type="GO" id="GO:0006412">
    <property type="term" value="P:translation"/>
    <property type="evidence" value="ECO:0007669"/>
    <property type="project" value="UniProtKB-UniRule"/>
</dbReference>
<dbReference type="GO" id="GO:0003735">
    <property type="term" value="F:structural constituent of ribosome"/>
    <property type="evidence" value="ECO:0007669"/>
    <property type="project" value="InterPro"/>
</dbReference>
<name>A0A7C3VB83_ARCFL</name>
<evidence type="ECO:0000256" key="1">
    <source>
        <dbReference type="ARBA" id="ARBA00009254"/>
    </source>
</evidence>
<dbReference type="EMBL" id="DTLB01000052">
    <property type="protein sequence ID" value="HFW33149.1"/>
    <property type="molecule type" value="Genomic_DNA"/>
</dbReference>
<protein>
    <recommendedName>
        <fullName evidence="4">Large ribosomal subunit protein uL29</fullName>
    </recommendedName>
</protein>
<dbReference type="Pfam" id="PF00831">
    <property type="entry name" value="Ribosomal_L29"/>
    <property type="match status" value="1"/>
</dbReference>
<dbReference type="HAMAP" id="MF_00374">
    <property type="entry name" value="Ribosomal_uL29"/>
    <property type="match status" value="1"/>
</dbReference>
<dbReference type="InterPro" id="IPR001854">
    <property type="entry name" value="Ribosomal_uL29"/>
</dbReference>
<dbReference type="CDD" id="cd00427">
    <property type="entry name" value="Ribosomal_L29_HIP"/>
    <property type="match status" value="1"/>
</dbReference>
<comment type="caution">
    <text evidence="6">The sequence shown here is derived from an EMBL/GenBank/DDBJ whole genome shotgun (WGS) entry which is preliminary data.</text>
</comment>
<evidence type="ECO:0000256" key="3">
    <source>
        <dbReference type="ARBA" id="ARBA00023274"/>
    </source>
</evidence>
<dbReference type="SUPFAM" id="SSF46561">
    <property type="entry name" value="Ribosomal protein L29 (L29p)"/>
    <property type="match status" value="1"/>
</dbReference>
<accession>A0A7C3VB83</accession>
<evidence type="ECO:0000313" key="5">
    <source>
        <dbReference type="EMBL" id="HFW33149.1"/>
    </source>
</evidence>
<evidence type="ECO:0000256" key="4">
    <source>
        <dbReference type="HAMAP-Rule" id="MF_00374"/>
    </source>
</evidence>
<dbReference type="PROSITE" id="PS00579">
    <property type="entry name" value="RIBOSOMAL_L29"/>
    <property type="match status" value="1"/>
</dbReference>
<dbReference type="InterPro" id="IPR036049">
    <property type="entry name" value="Ribosomal_uL29_sf"/>
</dbReference>
<keyword evidence="2 4" id="KW-0689">Ribosomal protein</keyword>
<dbReference type="EMBL" id="DSQD01000071">
    <property type="protein sequence ID" value="HGF87259.1"/>
    <property type="molecule type" value="Genomic_DNA"/>
</dbReference>
<sequence>MKAVKMKEIREMSREEKLKKLRDLELELLKLRSLVRSGGAVENPGRIRLIRRDIARLKMALCEEGYRI</sequence>
<evidence type="ECO:0000313" key="6">
    <source>
        <dbReference type="EMBL" id="HGF87259.1"/>
    </source>
</evidence>
<comment type="similarity">
    <text evidence="1 4">Belongs to the universal ribosomal protein uL29 family.</text>
</comment>
<dbReference type="GO" id="GO:0005840">
    <property type="term" value="C:ribosome"/>
    <property type="evidence" value="ECO:0007669"/>
    <property type="project" value="UniProtKB-KW"/>
</dbReference>
<dbReference type="NCBIfam" id="TIGR00012">
    <property type="entry name" value="L29"/>
    <property type="match status" value="1"/>
</dbReference>
<dbReference type="AlphaFoldDB" id="A0A7C3VB83"/>
<proteinExistence type="inferred from homology"/>
<dbReference type="InterPro" id="IPR018254">
    <property type="entry name" value="Ribosomal_uL29_CS"/>
</dbReference>
<evidence type="ECO:0000256" key="2">
    <source>
        <dbReference type="ARBA" id="ARBA00022980"/>
    </source>
</evidence>
<dbReference type="Gene3D" id="1.10.287.310">
    <property type="match status" value="1"/>
</dbReference>